<protein>
    <submittedName>
        <fullName evidence="2">Alpha-E superfamily protein</fullName>
    </submittedName>
</protein>
<dbReference type="PANTHER" id="PTHR34595">
    <property type="entry name" value="BLR5612 PROTEIN"/>
    <property type="match status" value="1"/>
</dbReference>
<dbReference type="RefSeq" id="WP_307272259.1">
    <property type="nucleotide sequence ID" value="NZ_JAUSVX010000003.1"/>
</dbReference>
<dbReference type="Proteomes" id="UP001242480">
    <property type="component" value="Unassembled WGS sequence"/>
</dbReference>
<reference evidence="2 3" key="1">
    <citation type="submission" date="2023-07" db="EMBL/GenBank/DDBJ databases">
        <title>Genomic Encyclopedia of Type Strains, Phase IV (KMG-IV): sequencing the most valuable type-strain genomes for metagenomic binning, comparative biology and taxonomic classification.</title>
        <authorList>
            <person name="Goeker M."/>
        </authorList>
    </citation>
    <scope>NUCLEOTIDE SEQUENCE [LARGE SCALE GENOMIC DNA]</scope>
    <source>
        <strain evidence="2 3">DSM 19619</strain>
    </source>
</reference>
<sequence>MLSRTADNLYWLARYVERAEYLARILDAAYRLSSLPASYGGGTNEWESAVATAGCGPAFSAAHGEANERNVMEFLAFSPDNPSSIRCCFELARTNARAVRTALTVEMWSTINDAWLKLKTYSPATMSREEVSRFLDWVKSVSLMFDGSAYRTMLRNDAYAFSRIGVFAERADNTARILDVKYHVLLPPNENVGGGLDYFQWTAILRAVSALTSYHWVYKESLKPWLVADLLILNSEMPRSLAACYDNISRYLDQLAHVYGRQGAAQRQARLTQSRLQNLRIDEVFQAGLHEFVTEFITDNNRLGMAVAEQYLL</sequence>
<dbReference type="Pfam" id="PF04168">
    <property type="entry name" value="Alpha-E"/>
    <property type="match status" value="1"/>
</dbReference>
<dbReference type="InterPro" id="IPR007296">
    <property type="entry name" value="DUF403"/>
</dbReference>
<dbReference type="InterPro" id="IPR051680">
    <property type="entry name" value="ATP-dep_Glu-Cys_Ligase-2"/>
</dbReference>
<dbReference type="PANTHER" id="PTHR34595:SF7">
    <property type="entry name" value="SLL1039 PROTEIN"/>
    <property type="match status" value="1"/>
</dbReference>
<evidence type="ECO:0000313" key="3">
    <source>
        <dbReference type="Proteomes" id="UP001242480"/>
    </source>
</evidence>
<organism evidence="2 3">
    <name type="scientific">Labrys wisconsinensis</name>
    <dbReference type="NCBI Taxonomy" id="425677"/>
    <lineage>
        <taxon>Bacteria</taxon>
        <taxon>Pseudomonadati</taxon>
        <taxon>Pseudomonadota</taxon>
        <taxon>Alphaproteobacteria</taxon>
        <taxon>Hyphomicrobiales</taxon>
        <taxon>Xanthobacteraceae</taxon>
        <taxon>Labrys</taxon>
    </lineage>
</organism>
<proteinExistence type="predicted"/>
<comment type="caution">
    <text evidence="2">The sequence shown here is derived from an EMBL/GenBank/DDBJ whole genome shotgun (WGS) entry which is preliminary data.</text>
</comment>
<dbReference type="EMBL" id="JAUSVX010000003">
    <property type="protein sequence ID" value="MDQ0469502.1"/>
    <property type="molecule type" value="Genomic_DNA"/>
</dbReference>
<evidence type="ECO:0000313" key="2">
    <source>
        <dbReference type="EMBL" id="MDQ0469502.1"/>
    </source>
</evidence>
<accession>A0ABU0J8K7</accession>
<gene>
    <name evidence="2" type="ORF">QO011_002513</name>
</gene>
<keyword evidence="3" id="KW-1185">Reference proteome</keyword>
<name>A0ABU0J8K7_9HYPH</name>
<feature type="domain" description="DUF403" evidence="1">
    <location>
        <begin position="1"/>
        <end position="312"/>
    </location>
</feature>
<evidence type="ECO:0000259" key="1">
    <source>
        <dbReference type="Pfam" id="PF04168"/>
    </source>
</evidence>